<keyword evidence="4" id="KW-1185">Reference proteome</keyword>
<dbReference type="Gene3D" id="3.40.50.300">
    <property type="entry name" value="P-loop containing nucleotide triphosphate hydrolases"/>
    <property type="match status" value="1"/>
</dbReference>
<name>A0A9P3HIS6_9FUNG</name>
<evidence type="ECO:0000259" key="2">
    <source>
        <dbReference type="Pfam" id="PF01926"/>
    </source>
</evidence>
<feature type="compositionally biased region" description="Polar residues" evidence="1">
    <location>
        <begin position="63"/>
        <end position="73"/>
    </location>
</feature>
<sequence>MPSSYSKLLWNRSGNGQSTDTSLPRGRDKIQHPKSVDEHPNSSQKPAMSKAFDHDPLIHPVVSYSTPTNKTAGQMQPQEPQQPQQPQQPHQPHQLQSQNQHQQPHARNRAPQSTPVHGHVKDVTSVVFIGNPGVGKSALLSALGGKFNHGYHQVSGLTTDVSEQYIELGNSVIRLVDMPGIYDAGEGRAEEIIRHLQMLHSTLNDGSPFLVFFVISPRNGRVDNADLAVMKLVMDNIEQGPFIGLILTQIRKRDYEKIQSPSYTALVLKLLEGAECENLRFIDRNSTLVLVDHEDTFSPEEVTKIKKYVLSFKPKKVVIHDMVAAIVARYLEMLKRVF</sequence>
<dbReference type="OrthoDB" id="8954335at2759"/>
<dbReference type="Pfam" id="PF01926">
    <property type="entry name" value="MMR_HSR1"/>
    <property type="match status" value="1"/>
</dbReference>
<dbReference type="InterPro" id="IPR006073">
    <property type="entry name" value="GTP-bd"/>
</dbReference>
<dbReference type="EMBL" id="BQFW01000013">
    <property type="protein sequence ID" value="GJJ77057.1"/>
    <property type="molecule type" value="Genomic_DNA"/>
</dbReference>
<feature type="domain" description="G" evidence="2">
    <location>
        <begin position="126"/>
        <end position="232"/>
    </location>
</feature>
<feature type="compositionally biased region" description="Low complexity" evidence="1">
    <location>
        <begin position="74"/>
        <end position="105"/>
    </location>
</feature>
<evidence type="ECO:0000313" key="3">
    <source>
        <dbReference type="EMBL" id="GJJ77057.1"/>
    </source>
</evidence>
<dbReference type="InterPro" id="IPR027417">
    <property type="entry name" value="P-loop_NTPase"/>
</dbReference>
<dbReference type="SUPFAM" id="SSF52540">
    <property type="entry name" value="P-loop containing nucleoside triphosphate hydrolases"/>
    <property type="match status" value="1"/>
</dbReference>
<dbReference type="Proteomes" id="UP000827284">
    <property type="component" value="Unassembled WGS sequence"/>
</dbReference>
<feature type="region of interest" description="Disordered" evidence="1">
    <location>
        <begin position="1"/>
        <end position="117"/>
    </location>
</feature>
<evidence type="ECO:0000256" key="1">
    <source>
        <dbReference type="SAM" id="MobiDB-lite"/>
    </source>
</evidence>
<dbReference type="SUPFAM" id="SSF81995">
    <property type="entry name" value="beta-sandwich domain of Sec23/24"/>
    <property type="match status" value="1"/>
</dbReference>
<feature type="compositionally biased region" description="Polar residues" evidence="1">
    <location>
        <begin position="1"/>
        <end position="22"/>
    </location>
</feature>
<evidence type="ECO:0000313" key="4">
    <source>
        <dbReference type="Proteomes" id="UP000827284"/>
    </source>
</evidence>
<dbReference type="AlphaFoldDB" id="A0A9P3HIS6"/>
<reference evidence="3" key="2">
    <citation type="journal article" date="2022" name="Microbiol. Resour. Announc.">
        <title>Whole-Genome Sequence of Entomortierella parvispora E1425, a Mucoromycotan Fungus Associated with Burkholderiaceae-Related Endosymbiotic Bacteria.</title>
        <authorList>
            <person name="Herlambang A."/>
            <person name="Guo Y."/>
            <person name="Takashima Y."/>
            <person name="Narisawa K."/>
            <person name="Ohta H."/>
            <person name="Nishizawa T."/>
        </authorList>
    </citation>
    <scope>NUCLEOTIDE SEQUENCE</scope>
    <source>
        <strain evidence="3">E1425</strain>
    </source>
</reference>
<comment type="caution">
    <text evidence="3">The sequence shown here is derived from an EMBL/GenBank/DDBJ whole genome shotgun (WGS) entry which is preliminary data.</text>
</comment>
<dbReference type="GO" id="GO:0005525">
    <property type="term" value="F:GTP binding"/>
    <property type="evidence" value="ECO:0007669"/>
    <property type="project" value="InterPro"/>
</dbReference>
<proteinExistence type="predicted"/>
<accession>A0A9P3HIS6</accession>
<feature type="compositionally biased region" description="Basic and acidic residues" evidence="1">
    <location>
        <begin position="25"/>
        <end position="40"/>
    </location>
</feature>
<organism evidence="3 4">
    <name type="scientific">Entomortierella parvispora</name>
    <dbReference type="NCBI Taxonomy" id="205924"/>
    <lineage>
        <taxon>Eukaryota</taxon>
        <taxon>Fungi</taxon>
        <taxon>Fungi incertae sedis</taxon>
        <taxon>Mucoromycota</taxon>
        <taxon>Mortierellomycotina</taxon>
        <taxon>Mortierellomycetes</taxon>
        <taxon>Mortierellales</taxon>
        <taxon>Mortierellaceae</taxon>
        <taxon>Entomortierella</taxon>
    </lineage>
</organism>
<gene>
    <name evidence="3" type="ORF">EMPS_09416</name>
</gene>
<reference evidence="3" key="1">
    <citation type="submission" date="2021-11" db="EMBL/GenBank/DDBJ databases">
        <authorList>
            <person name="Herlambang A."/>
            <person name="Guo Y."/>
            <person name="Takashima Y."/>
            <person name="Nishizawa T."/>
        </authorList>
    </citation>
    <scope>NUCLEOTIDE SEQUENCE</scope>
    <source>
        <strain evidence="3">E1425</strain>
    </source>
</reference>
<protein>
    <recommendedName>
        <fullName evidence="2">G domain-containing protein</fullName>
    </recommendedName>
</protein>